<dbReference type="SUPFAM" id="SSF51695">
    <property type="entry name" value="PLC-like phosphodiesterases"/>
    <property type="match status" value="1"/>
</dbReference>
<dbReference type="PROSITE" id="PS50008">
    <property type="entry name" value="PIPLC_Y_DOMAIN"/>
    <property type="match status" value="1"/>
</dbReference>
<dbReference type="PROSITE" id="PS50004">
    <property type="entry name" value="C2"/>
    <property type="match status" value="1"/>
</dbReference>
<dbReference type="InterPro" id="IPR001192">
    <property type="entry name" value="PI-PLC_fam"/>
</dbReference>
<evidence type="ECO:0000256" key="4">
    <source>
        <dbReference type="ARBA" id="ARBA00023098"/>
    </source>
</evidence>
<name>A0AAD9HPJ5_9PEZI</name>
<comment type="function">
    <text evidence="6">The production of the second messenger molecules diacylglycerol (DAG) and inositol 1,4,5-trisphosphate (IP3) is mediated by activated phosphatidylinositol-specific phospholipase C enzymes.</text>
</comment>
<dbReference type="CDD" id="cd08598">
    <property type="entry name" value="PI-PLC1c_yeast"/>
    <property type="match status" value="1"/>
</dbReference>
<dbReference type="InterPro" id="IPR000008">
    <property type="entry name" value="C2_dom"/>
</dbReference>
<keyword evidence="5" id="KW-0807">Transducer</keyword>
<keyword evidence="2 7" id="KW-0378">Hydrolase</keyword>
<evidence type="ECO:0000256" key="6">
    <source>
        <dbReference type="ARBA" id="ARBA00059664"/>
    </source>
</evidence>
<evidence type="ECO:0000256" key="5">
    <source>
        <dbReference type="ARBA" id="ARBA00023224"/>
    </source>
</evidence>
<dbReference type="PANTHER" id="PTHR10336:SF82">
    <property type="entry name" value="PHOSPHOINOSITIDE PHOSPHOLIPASE C"/>
    <property type="match status" value="1"/>
</dbReference>
<feature type="region of interest" description="Disordered" evidence="8">
    <location>
        <begin position="337"/>
        <end position="368"/>
    </location>
</feature>
<dbReference type="SMART" id="SM00239">
    <property type="entry name" value="C2"/>
    <property type="match status" value="1"/>
</dbReference>
<dbReference type="Gene3D" id="2.60.40.150">
    <property type="entry name" value="C2 domain"/>
    <property type="match status" value="1"/>
</dbReference>
<accession>A0AAD9HPJ5</accession>
<evidence type="ECO:0000256" key="1">
    <source>
        <dbReference type="ARBA" id="ARBA00001195"/>
    </source>
</evidence>
<gene>
    <name evidence="11" type="ORF">LX32DRAFT_582453</name>
</gene>
<dbReference type="InterPro" id="IPR035892">
    <property type="entry name" value="C2_domain_sf"/>
</dbReference>
<dbReference type="GO" id="GO:0051209">
    <property type="term" value="P:release of sequestered calcium ion into cytosol"/>
    <property type="evidence" value="ECO:0007669"/>
    <property type="project" value="TreeGrafter"/>
</dbReference>
<keyword evidence="4 7" id="KW-0443">Lipid metabolism</keyword>
<dbReference type="InterPro" id="IPR000909">
    <property type="entry name" value="PLipase_C_PInositol-sp_X_dom"/>
</dbReference>
<dbReference type="EMBL" id="MU842828">
    <property type="protein sequence ID" value="KAK2032673.1"/>
    <property type="molecule type" value="Genomic_DNA"/>
</dbReference>
<feature type="domain" description="PI-PLC Y-box" evidence="10">
    <location>
        <begin position="380"/>
        <end position="493"/>
    </location>
</feature>
<evidence type="ECO:0000313" key="12">
    <source>
        <dbReference type="Proteomes" id="UP001232148"/>
    </source>
</evidence>
<dbReference type="PANTHER" id="PTHR10336">
    <property type="entry name" value="PHOSPHOINOSITIDE-SPECIFIC PHOSPHOLIPASE C FAMILY PROTEIN"/>
    <property type="match status" value="1"/>
</dbReference>
<keyword evidence="12" id="KW-1185">Reference proteome</keyword>
<evidence type="ECO:0000313" key="11">
    <source>
        <dbReference type="EMBL" id="KAK2032673.1"/>
    </source>
</evidence>
<dbReference type="GO" id="GO:0048015">
    <property type="term" value="P:phosphatidylinositol-mediated signaling"/>
    <property type="evidence" value="ECO:0007669"/>
    <property type="project" value="TreeGrafter"/>
</dbReference>
<dbReference type="SUPFAM" id="SSF49562">
    <property type="entry name" value="C2 domain (Calcium/lipid-binding domain, CaLB)"/>
    <property type="match status" value="1"/>
</dbReference>
<proteinExistence type="predicted"/>
<protein>
    <recommendedName>
        <fullName evidence="7">Phosphoinositide phospholipase C</fullName>
        <ecNumber evidence="7">3.1.4.11</ecNumber>
    </recommendedName>
</protein>
<dbReference type="CDD" id="cd00275">
    <property type="entry name" value="C2_PLC_like"/>
    <property type="match status" value="1"/>
</dbReference>
<dbReference type="Pfam" id="PF00387">
    <property type="entry name" value="PI-PLC-Y"/>
    <property type="match status" value="1"/>
</dbReference>
<evidence type="ECO:0000256" key="8">
    <source>
        <dbReference type="SAM" id="MobiDB-lite"/>
    </source>
</evidence>
<feature type="domain" description="C2" evidence="9">
    <location>
        <begin position="492"/>
        <end position="640"/>
    </location>
</feature>
<sequence length="660" mass="75001">MSPFNIANEFSGADLRRMVQLTTIIAPALNGVYRSGYELPPREKIANIDGAMYPSSRVPENIHTAFLKHLKKVFDDMRTLRTLRFPVSLSSFVTREKFGVFLNSVQGETDAWELLPNDKERYTWPEFLEFWWEAFGMDATRPLKLEHKDLDQPLPNYFINSSHNTYLDGNQLASRSSPEVYKTILRRGCRCVEIDVWDGDTVLTTSEEHSPSPIPSRRLPYPPDEPIVTYGWTLTTPCGFREVCQAIGETAFETNDLLVIVSLEVHASIEQQNVMVRIMKEEWGEMLVDKPFEGIDPHLHVPTLRDMKRKIMIKVKKAPSRIEVPLSTISRTISIDNDNHASTSDPLDRHTKIPMVTTPSHRSRDTDTPKITKAEIATALSNLGIYMFSAHFKGFETPVAQQPGHVFSISEGRILELHTANTCEMFAHNKHYFMRAFPRGARVDSSSPDPSQFWRKGVQMVALNWHCLDKGIMINDAMFANEQGWVLKPVRYRGTDLVTKTEVDAAPQGDLDLTVTIIAGQHIWVPGSSNRGSTHGQNGKNLRPSVKCQLHVETGLAYSKAANKADFELKTARTSKTNHPEWGDGARLKFPKVSRVVEELTFIRFEIWDDPLWSSGGLLSWACIRLDRLRPGYRFVKLMDTKGRLIKDGKLFVKVDKVRH</sequence>
<comment type="caution">
    <text evidence="11">The sequence shown here is derived from an EMBL/GenBank/DDBJ whole genome shotgun (WGS) entry which is preliminary data.</text>
</comment>
<evidence type="ECO:0000256" key="3">
    <source>
        <dbReference type="ARBA" id="ARBA00022963"/>
    </source>
</evidence>
<dbReference type="PRINTS" id="PR00390">
    <property type="entry name" value="PHPHLIPASEC"/>
</dbReference>
<dbReference type="InterPro" id="IPR001711">
    <property type="entry name" value="PLipase_C_Pinositol-sp_Y"/>
</dbReference>
<dbReference type="Proteomes" id="UP001232148">
    <property type="component" value="Unassembled WGS sequence"/>
</dbReference>
<evidence type="ECO:0000259" key="9">
    <source>
        <dbReference type="PROSITE" id="PS50004"/>
    </source>
</evidence>
<organism evidence="11 12">
    <name type="scientific">Colletotrichum zoysiae</name>
    <dbReference type="NCBI Taxonomy" id="1216348"/>
    <lineage>
        <taxon>Eukaryota</taxon>
        <taxon>Fungi</taxon>
        <taxon>Dikarya</taxon>
        <taxon>Ascomycota</taxon>
        <taxon>Pezizomycotina</taxon>
        <taxon>Sordariomycetes</taxon>
        <taxon>Hypocreomycetidae</taxon>
        <taxon>Glomerellales</taxon>
        <taxon>Glomerellaceae</taxon>
        <taxon>Colletotrichum</taxon>
        <taxon>Colletotrichum graminicola species complex</taxon>
    </lineage>
</organism>
<dbReference type="SMART" id="SM00149">
    <property type="entry name" value="PLCYc"/>
    <property type="match status" value="1"/>
</dbReference>
<dbReference type="Pfam" id="PF00388">
    <property type="entry name" value="PI-PLC-X"/>
    <property type="match status" value="1"/>
</dbReference>
<evidence type="ECO:0000256" key="7">
    <source>
        <dbReference type="RuleBase" id="RU361133"/>
    </source>
</evidence>
<dbReference type="Gene3D" id="3.20.20.190">
    <property type="entry name" value="Phosphatidylinositol (PI) phosphodiesterase"/>
    <property type="match status" value="1"/>
</dbReference>
<dbReference type="PROSITE" id="PS50007">
    <property type="entry name" value="PIPLC_X_DOMAIN"/>
    <property type="match status" value="1"/>
</dbReference>
<dbReference type="AlphaFoldDB" id="A0AAD9HPJ5"/>
<reference evidence="11" key="1">
    <citation type="submission" date="2021-06" db="EMBL/GenBank/DDBJ databases">
        <title>Comparative genomics, transcriptomics and evolutionary studies reveal genomic signatures of adaptation to plant cell wall in hemibiotrophic fungi.</title>
        <authorList>
            <consortium name="DOE Joint Genome Institute"/>
            <person name="Baroncelli R."/>
            <person name="Diaz J.F."/>
            <person name="Benocci T."/>
            <person name="Peng M."/>
            <person name="Battaglia E."/>
            <person name="Haridas S."/>
            <person name="Andreopoulos W."/>
            <person name="Labutti K."/>
            <person name="Pangilinan J."/>
            <person name="Floch G.L."/>
            <person name="Makela M.R."/>
            <person name="Henrissat B."/>
            <person name="Grigoriev I.V."/>
            <person name="Crouch J.A."/>
            <person name="De Vries R.P."/>
            <person name="Sukno S.A."/>
            <person name="Thon M.R."/>
        </authorList>
    </citation>
    <scope>NUCLEOTIDE SEQUENCE</scope>
    <source>
        <strain evidence="11">MAFF235873</strain>
    </source>
</reference>
<evidence type="ECO:0000256" key="2">
    <source>
        <dbReference type="ARBA" id="ARBA00022801"/>
    </source>
</evidence>
<keyword evidence="3 7" id="KW-0442">Lipid degradation</keyword>
<dbReference type="GO" id="GO:0004435">
    <property type="term" value="F:phosphatidylinositol-4,5-bisphosphate phospholipase C activity"/>
    <property type="evidence" value="ECO:0007669"/>
    <property type="project" value="UniProtKB-EC"/>
</dbReference>
<dbReference type="FunFam" id="3.20.20.190:FF:000039">
    <property type="entry name" value="Phosphoinositide phospholipase C"/>
    <property type="match status" value="1"/>
</dbReference>
<evidence type="ECO:0000259" key="10">
    <source>
        <dbReference type="PROSITE" id="PS50008"/>
    </source>
</evidence>
<comment type="catalytic activity">
    <reaction evidence="1 7">
        <text>a 1,2-diacyl-sn-glycero-3-phospho-(1D-myo-inositol-4,5-bisphosphate) + H2O = 1D-myo-inositol 1,4,5-trisphosphate + a 1,2-diacyl-sn-glycerol + H(+)</text>
        <dbReference type="Rhea" id="RHEA:33179"/>
        <dbReference type="ChEBI" id="CHEBI:15377"/>
        <dbReference type="ChEBI" id="CHEBI:15378"/>
        <dbReference type="ChEBI" id="CHEBI:17815"/>
        <dbReference type="ChEBI" id="CHEBI:58456"/>
        <dbReference type="ChEBI" id="CHEBI:203600"/>
        <dbReference type="EC" id="3.1.4.11"/>
    </reaction>
</comment>
<dbReference type="SMART" id="SM00148">
    <property type="entry name" value="PLCXc"/>
    <property type="match status" value="1"/>
</dbReference>
<dbReference type="EC" id="3.1.4.11" evidence="7"/>
<dbReference type="InterPro" id="IPR017946">
    <property type="entry name" value="PLC-like_Pdiesterase_TIM-brl"/>
</dbReference>
<dbReference type="GO" id="GO:0016042">
    <property type="term" value="P:lipid catabolic process"/>
    <property type="evidence" value="ECO:0007669"/>
    <property type="project" value="UniProtKB-KW"/>
</dbReference>